<evidence type="ECO:0000313" key="17">
    <source>
        <dbReference type="Proteomes" id="UP000198620"/>
    </source>
</evidence>
<sequence>MPCVDVPHDVNITLKRITWIYGLGSESVASRLSNVHASFAVKSTFLKSDTLSATRRELNLTSSKKGNSEPVPLSYRAAGVDIDAGDRLVETIKPYAKRTMRPEVLAGIGGFGALFEISKSYRNPVLVSGTDGVGTKLKLAFQSGKHDRIGIDLVAMSVNDVLVQGAEPLFFLDYFACGRLDVDTASRVIKGIAAGCEQAGCALIGGETAEMPGMYPEGEYDLAGFAVGVVEKDRIITGAAIREGDAILGLASSGAHSNGYSLIRKIIEKNNIDLSADFNGETLIDVIMAPTRIYVKPLLELMLHLPVKGMAHITGGGLVENIPRVLPDGICAILKKDTWDMPPLFRWLQQQGSVTDSEMYRVFNCGIGMVVIVAPEFADTALRLLRIAGETVWHIGTIRPRHANSAQTVIE</sequence>
<keyword evidence="8 13" id="KW-0067">ATP-binding</keyword>
<evidence type="ECO:0000256" key="11">
    <source>
        <dbReference type="ARBA" id="ARBA00033093"/>
    </source>
</evidence>
<dbReference type="FunFam" id="3.30.1330.10:FF:000001">
    <property type="entry name" value="Phosphoribosylformylglycinamidine cyclo-ligase"/>
    <property type="match status" value="1"/>
</dbReference>
<evidence type="ECO:0000256" key="4">
    <source>
        <dbReference type="ARBA" id="ARBA00020367"/>
    </source>
</evidence>
<evidence type="ECO:0000256" key="5">
    <source>
        <dbReference type="ARBA" id="ARBA00022598"/>
    </source>
</evidence>
<evidence type="ECO:0000256" key="13">
    <source>
        <dbReference type="HAMAP-Rule" id="MF_00741"/>
    </source>
</evidence>
<organism evidence="16 17">
    <name type="scientific">Nitrosovibrio tenuis</name>
    <dbReference type="NCBI Taxonomy" id="1233"/>
    <lineage>
        <taxon>Bacteria</taxon>
        <taxon>Pseudomonadati</taxon>
        <taxon>Pseudomonadota</taxon>
        <taxon>Betaproteobacteria</taxon>
        <taxon>Nitrosomonadales</taxon>
        <taxon>Nitrosomonadaceae</taxon>
        <taxon>Nitrosovibrio</taxon>
    </lineage>
</organism>
<dbReference type="GO" id="GO:0005829">
    <property type="term" value="C:cytosol"/>
    <property type="evidence" value="ECO:0007669"/>
    <property type="project" value="TreeGrafter"/>
</dbReference>
<dbReference type="CDD" id="cd02196">
    <property type="entry name" value="PurM"/>
    <property type="match status" value="1"/>
</dbReference>
<dbReference type="GO" id="GO:0046084">
    <property type="term" value="P:adenine biosynthetic process"/>
    <property type="evidence" value="ECO:0007669"/>
    <property type="project" value="TreeGrafter"/>
</dbReference>
<evidence type="ECO:0000259" key="15">
    <source>
        <dbReference type="Pfam" id="PF02769"/>
    </source>
</evidence>
<comment type="catalytic activity">
    <reaction evidence="12 13">
        <text>2-formamido-N(1)-(5-O-phospho-beta-D-ribosyl)acetamidine + ATP = 5-amino-1-(5-phospho-beta-D-ribosyl)imidazole + ADP + phosphate + H(+)</text>
        <dbReference type="Rhea" id="RHEA:23032"/>
        <dbReference type="ChEBI" id="CHEBI:15378"/>
        <dbReference type="ChEBI" id="CHEBI:30616"/>
        <dbReference type="ChEBI" id="CHEBI:43474"/>
        <dbReference type="ChEBI" id="CHEBI:137981"/>
        <dbReference type="ChEBI" id="CHEBI:147287"/>
        <dbReference type="ChEBI" id="CHEBI:456216"/>
        <dbReference type="EC" id="6.3.3.1"/>
    </reaction>
</comment>
<keyword evidence="5 13" id="KW-0436">Ligase</keyword>
<evidence type="ECO:0000256" key="10">
    <source>
        <dbReference type="ARBA" id="ARBA00032931"/>
    </source>
</evidence>
<dbReference type="InterPro" id="IPR010918">
    <property type="entry name" value="PurM-like_C_dom"/>
</dbReference>
<dbReference type="STRING" id="1233.SAMN05216387_1157"/>
<comment type="subcellular location">
    <subcellularLocation>
        <location evidence="13">Cytoplasm</location>
    </subcellularLocation>
</comment>
<dbReference type="Proteomes" id="UP000198620">
    <property type="component" value="Unassembled WGS sequence"/>
</dbReference>
<keyword evidence="7 13" id="KW-0658">Purine biosynthesis</keyword>
<dbReference type="AlphaFoldDB" id="A0A1H7R5C2"/>
<protein>
    <recommendedName>
        <fullName evidence="4 13">Phosphoribosylformylglycinamidine cyclo-ligase</fullName>
        <ecNumber evidence="3 13">6.3.3.1</ecNumber>
    </recommendedName>
    <alternativeName>
        <fullName evidence="10 13">AIR synthase</fullName>
    </alternativeName>
    <alternativeName>
        <fullName evidence="11 13">AIRS</fullName>
    </alternativeName>
    <alternativeName>
        <fullName evidence="9 13">Phosphoribosyl-aminoimidazole synthetase</fullName>
    </alternativeName>
</protein>
<dbReference type="Pfam" id="PF02769">
    <property type="entry name" value="AIRS_C"/>
    <property type="match status" value="1"/>
</dbReference>
<dbReference type="GO" id="GO:0004637">
    <property type="term" value="F:phosphoribosylamine-glycine ligase activity"/>
    <property type="evidence" value="ECO:0007669"/>
    <property type="project" value="TreeGrafter"/>
</dbReference>
<evidence type="ECO:0000256" key="3">
    <source>
        <dbReference type="ARBA" id="ARBA00013047"/>
    </source>
</evidence>
<name>A0A1H7R5C2_9PROT</name>
<proteinExistence type="inferred from homology"/>
<dbReference type="GO" id="GO:0005524">
    <property type="term" value="F:ATP binding"/>
    <property type="evidence" value="ECO:0007669"/>
    <property type="project" value="UniProtKB-KW"/>
</dbReference>
<evidence type="ECO:0000313" key="16">
    <source>
        <dbReference type="EMBL" id="SEL55114.1"/>
    </source>
</evidence>
<keyword evidence="13" id="KW-0963">Cytoplasm</keyword>
<evidence type="ECO:0000256" key="1">
    <source>
        <dbReference type="ARBA" id="ARBA00004686"/>
    </source>
</evidence>
<dbReference type="GO" id="GO:0004641">
    <property type="term" value="F:phosphoribosylformylglycinamidine cyclo-ligase activity"/>
    <property type="evidence" value="ECO:0007669"/>
    <property type="project" value="UniProtKB-UniRule"/>
</dbReference>
<evidence type="ECO:0000256" key="9">
    <source>
        <dbReference type="ARBA" id="ARBA00031908"/>
    </source>
</evidence>
<dbReference type="InterPro" id="IPR016188">
    <property type="entry name" value="PurM-like_N"/>
</dbReference>
<dbReference type="InterPro" id="IPR004733">
    <property type="entry name" value="PurM_cligase"/>
</dbReference>
<feature type="domain" description="PurM-like C-terminal" evidence="15">
    <location>
        <begin position="242"/>
        <end position="403"/>
    </location>
</feature>
<reference evidence="16 17" key="1">
    <citation type="submission" date="2016-10" db="EMBL/GenBank/DDBJ databases">
        <authorList>
            <person name="de Groot N.N."/>
        </authorList>
    </citation>
    <scope>NUCLEOTIDE SEQUENCE [LARGE SCALE GENOMIC DNA]</scope>
    <source>
        <strain evidence="16 17">Nv1</strain>
    </source>
</reference>
<dbReference type="SUPFAM" id="SSF55326">
    <property type="entry name" value="PurM N-terminal domain-like"/>
    <property type="match status" value="1"/>
</dbReference>
<dbReference type="InterPro" id="IPR036676">
    <property type="entry name" value="PurM-like_C_sf"/>
</dbReference>
<comment type="similarity">
    <text evidence="2 13">Belongs to the AIR synthase family.</text>
</comment>
<keyword evidence="17" id="KW-1185">Reference proteome</keyword>
<comment type="pathway">
    <text evidence="1 13">Purine metabolism; IMP biosynthesis via de novo pathway; 5-amino-1-(5-phospho-D-ribosyl)imidazole from N(2)-formyl-N(1)-(5-phospho-D-ribosyl)glycinamide: step 2/2.</text>
</comment>
<dbReference type="PANTHER" id="PTHR10520:SF12">
    <property type="entry name" value="TRIFUNCTIONAL PURINE BIOSYNTHETIC PROTEIN ADENOSINE-3"/>
    <property type="match status" value="1"/>
</dbReference>
<dbReference type="UniPathway" id="UPA00074">
    <property type="reaction ID" value="UER00129"/>
</dbReference>
<feature type="domain" description="PurM-like N-terminal" evidence="14">
    <location>
        <begin position="125"/>
        <end position="230"/>
    </location>
</feature>
<evidence type="ECO:0000259" key="14">
    <source>
        <dbReference type="Pfam" id="PF00586"/>
    </source>
</evidence>
<evidence type="ECO:0000256" key="7">
    <source>
        <dbReference type="ARBA" id="ARBA00022755"/>
    </source>
</evidence>
<accession>A0A1H7R5C2</accession>
<dbReference type="Pfam" id="PF00586">
    <property type="entry name" value="AIRS"/>
    <property type="match status" value="1"/>
</dbReference>
<dbReference type="GO" id="GO:0006189">
    <property type="term" value="P:'de novo' IMP biosynthetic process"/>
    <property type="evidence" value="ECO:0007669"/>
    <property type="project" value="UniProtKB-UniRule"/>
</dbReference>
<dbReference type="EC" id="6.3.3.1" evidence="3 13"/>
<dbReference type="SUPFAM" id="SSF56042">
    <property type="entry name" value="PurM C-terminal domain-like"/>
    <property type="match status" value="1"/>
</dbReference>
<dbReference type="PANTHER" id="PTHR10520">
    <property type="entry name" value="TRIFUNCTIONAL PURINE BIOSYNTHETIC PROTEIN ADENOSINE-3-RELATED"/>
    <property type="match status" value="1"/>
</dbReference>
<keyword evidence="6 13" id="KW-0547">Nucleotide-binding</keyword>
<dbReference type="Gene3D" id="3.30.1330.10">
    <property type="entry name" value="PurM-like, N-terminal domain"/>
    <property type="match status" value="1"/>
</dbReference>
<dbReference type="InterPro" id="IPR036921">
    <property type="entry name" value="PurM-like_N_sf"/>
</dbReference>
<dbReference type="HAMAP" id="MF_00741">
    <property type="entry name" value="AIRS"/>
    <property type="match status" value="1"/>
</dbReference>
<gene>
    <name evidence="13" type="primary">purM</name>
    <name evidence="16" type="ORF">SAMN05216387_1157</name>
</gene>
<evidence type="ECO:0000256" key="12">
    <source>
        <dbReference type="ARBA" id="ARBA00049057"/>
    </source>
</evidence>
<dbReference type="FunFam" id="3.90.650.10:FF:000001">
    <property type="entry name" value="Phosphoribosylformylglycinamidine cyclo-ligase"/>
    <property type="match status" value="1"/>
</dbReference>
<dbReference type="EMBL" id="FOBH01000015">
    <property type="protein sequence ID" value="SEL55114.1"/>
    <property type="molecule type" value="Genomic_DNA"/>
</dbReference>
<evidence type="ECO:0000256" key="2">
    <source>
        <dbReference type="ARBA" id="ARBA00010280"/>
    </source>
</evidence>
<dbReference type="NCBIfam" id="TIGR00878">
    <property type="entry name" value="purM"/>
    <property type="match status" value="1"/>
</dbReference>
<evidence type="ECO:0000256" key="8">
    <source>
        <dbReference type="ARBA" id="ARBA00022840"/>
    </source>
</evidence>
<evidence type="ECO:0000256" key="6">
    <source>
        <dbReference type="ARBA" id="ARBA00022741"/>
    </source>
</evidence>
<dbReference type="Gene3D" id="3.90.650.10">
    <property type="entry name" value="PurM-like C-terminal domain"/>
    <property type="match status" value="1"/>
</dbReference>